<dbReference type="SUPFAM" id="SSF51905">
    <property type="entry name" value="FAD/NAD(P)-binding domain"/>
    <property type="match status" value="1"/>
</dbReference>
<dbReference type="Gene3D" id="3.90.700.10">
    <property type="entry name" value="Succinate dehydrogenase/fumarate reductase flavoprotein, catalytic domain"/>
    <property type="match status" value="1"/>
</dbReference>
<dbReference type="InterPro" id="IPR003953">
    <property type="entry name" value="FAD-dep_OxRdtase_2_FAD-bd"/>
</dbReference>
<name>A0ABS4NYL6_9BACL</name>
<dbReference type="SUPFAM" id="SSF56425">
    <property type="entry name" value="Succinate dehydrogenase/fumarate reductase flavoprotein, catalytic domain"/>
    <property type="match status" value="1"/>
</dbReference>
<proteinExistence type="predicted"/>
<evidence type="ECO:0000259" key="3">
    <source>
        <dbReference type="Pfam" id="PF00890"/>
    </source>
</evidence>
<feature type="domain" description="Fumarate reductase/succinate dehydrogenase flavoprotein-like C-terminal" evidence="4">
    <location>
        <begin position="448"/>
        <end position="540"/>
    </location>
</feature>
<evidence type="ECO:0000313" key="5">
    <source>
        <dbReference type="EMBL" id="MBP2115142.1"/>
    </source>
</evidence>
<dbReference type="Gene3D" id="1.20.58.100">
    <property type="entry name" value="Fumarate reductase/succinate dehydrogenase flavoprotein-like, C-terminal domain"/>
    <property type="match status" value="1"/>
</dbReference>
<dbReference type="SUPFAM" id="SSF46977">
    <property type="entry name" value="Succinate dehydrogenase/fumarate reductase flavoprotein C-terminal domain"/>
    <property type="match status" value="1"/>
</dbReference>
<dbReference type="PANTHER" id="PTHR11632">
    <property type="entry name" value="SUCCINATE DEHYDROGENASE 2 FLAVOPROTEIN SUBUNIT"/>
    <property type="match status" value="1"/>
</dbReference>
<dbReference type="Pfam" id="PF00890">
    <property type="entry name" value="FAD_binding_2"/>
    <property type="match status" value="1"/>
</dbReference>
<organism evidence="5 6">
    <name type="scientific">Paenibacillus silagei</name>
    <dbReference type="NCBI Taxonomy" id="1670801"/>
    <lineage>
        <taxon>Bacteria</taxon>
        <taxon>Bacillati</taxon>
        <taxon>Bacillota</taxon>
        <taxon>Bacilli</taxon>
        <taxon>Bacillales</taxon>
        <taxon>Paenibacillaceae</taxon>
        <taxon>Paenibacillus</taxon>
    </lineage>
</organism>
<comment type="caution">
    <text evidence="5">The sequence shown here is derived from an EMBL/GenBank/DDBJ whole genome shotgun (WGS) entry which is preliminary data.</text>
</comment>
<dbReference type="Proteomes" id="UP000773462">
    <property type="component" value="Unassembled WGS sequence"/>
</dbReference>
<dbReference type="EC" id="1.3.5.4" evidence="5"/>
<dbReference type="InterPro" id="IPR015939">
    <property type="entry name" value="Fum_Rdtase/Succ_DH_flav-like_C"/>
</dbReference>
<dbReference type="InterPro" id="IPR027477">
    <property type="entry name" value="Succ_DH/fumarate_Rdtase_cat_sf"/>
</dbReference>
<dbReference type="EC" id="1.3.5.1" evidence="5"/>
<feature type="domain" description="FAD-dependent oxidoreductase 2 FAD-binding" evidence="3">
    <location>
        <begin position="4"/>
        <end position="389"/>
    </location>
</feature>
<sequence>MKNILVMGSGLAGMTAALKLVEEGAAVTLVSPAYSERAQSVMAMGGINAALNTKQENDSVDEHFADTMRGGSDLNDPEAVANLVQRAPEIIRWLEEIGVNFTRDEKGRVDLRNFGGQKKKRTAYAGARTGKQIATAIIAKCRKYEAAGQIKRLTGWRFHSLLIEGQECAGAVLLHENTNELQSLVADAVIMAVGGPNGVFGKTTGSRLNDGYAAGMLLEQGVEFSNLEMIQYHPTTVHTPSKRMLITEAARGVGGRLYVIREGQPWYFMEEWFPGYGALMPRDVVSQSIYKVCNEMKLGINGSQEVYLDVSHLSPEIIDVQLDEVVSICSKFLNVNPYKEPIPVAPGIHYFMGGIKTDKDHTTNLARLFAAGECSAQYHGANRLGGNSLLGAICGGWVAAESSLLVGPMDKAAAEKIGEQQLETANQELQHWEKRANTSIKGYVQIKQELSELMYGAMGIYRKERQLLEAKKRLEEMNNDTAESWYHHHFYEYKTLSANILLARGMVESALARKESRGAHQRIDYSEKNDTQFKKSTNAVFLNNSICIEFN</sequence>
<evidence type="ECO:0000256" key="1">
    <source>
        <dbReference type="ARBA" id="ARBA00022630"/>
    </source>
</evidence>
<dbReference type="RefSeq" id="WP_209878064.1">
    <property type="nucleotide sequence ID" value="NZ_JAGGLV010000023.1"/>
</dbReference>
<dbReference type="PIRSF" id="PIRSF000171">
    <property type="entry name" value="SDHA_APRA_LASPO"/>
    <property type="match status" value="1"/>
</dbReference>
<keyword evidence="2 5" id="KW-0560">Oxidoreductase</keyword>
<evidence type="ECO:0000256" key="2">
    <source>
        <dbReference type="ARBA" id="ARBA00023002"/>
    </source>
</evidence>
<keyword evidence="1" id="KW-0285">Flavoprotein</keyword>
<dbReference type="InterPro" id="IPR037099">
    <property type="entry name" value="Fum_R/Succ_DH_flav-like_C_sf"/>
</dbReference>
<accession>A0ABS4NYL6</accession>
<dbReference type="PANTHER" id="PTHR11632:SF53">
    <property type="entry name" value="SUCCINATE DEHYDROGENASE FLAVOPROTEIN SUBUNIT"/>
    <property type="match status" value="1"/>
</dbReference>
<protein>
    <submittedName>
        <fullName evidence="5">Succinate dehydrogenase / fumarate reductase flavoprotein subunit</fullName>
        <ecNumber evidence="5">1.3.5.1</ecNumber>
        <ecNumber evidence="5">1.3.5.4</ecNumber>
    </submittedName>
</protein>
<evidence type="ECO:0000259" key="4">
    <source>
        <dbReference type="Pfam" id="PF02910"/>
    </source>
</evidence>
<dbReference type="InterPro" id="IPR036188">
    <property type="entry name" value="FAD/NAD-bd_sf"/>
</dbReference>
<evidence type="ECO:0000313" key="6">
    <source>
        <dbReference type="Proteomes" id="UP000773462"/>
    </source>
</evidence>
<dbReference type="GO" id="GO:0008177">
    <property type="term" value="F:succinate dehydrogenase (quinone) activity"/>
    <property type="evidence" value="ECO:0007669"/>
    <property type="project" value="UniProtKB-EC"/>
</dbReference>
<keyword evidence="6" id="KW-1185">Reference proteome</keyword>
<dbReference type="InterPro" id="IPR030664">
    <property type="entry name" value="SdhA/FrdA/AprA"/>
</dbReference>
<reference evidence="5 6" key="1">
    <citation type="submission" date="2021-03" db="EMBL/GenBank/DDBJ databases">
        <title>Genomic Encyclopedia of Type Strains, Phase IV (KMG-IV): sequencing the most valuable type-strain genomes for metagenomic binning, comparative biology and taxonomic classification.</title>
        <authorList>
            <person name="Goeker M."/>
        </authorList>
    </citation>
    <scope>NUCLEOTIDE SEQUENCE [LARGE SCALE GENOMIC DNA]</scope>
    <source>
        <strain evidence="5 6">DSM 101953</strain>
    </source>
</reference>
<gene>
    <name evidence="5" type="ORF">J2Z70_005327</name>
</gene>
<dbReference type="EMBL" id="JAGGLV010000023">
    <property type="protein sequence ID" value="MBP2115142.1"/>
    <property type="molecule type" value="Genomic_DNA"/>
</dbReference>
<dbReference type="PRINTS" id="PR00368">
    <property type="entry name" value="FADPNR"/>
</dbReference>
<dbReference type="Gene3D" id="3.50.50.60">
    <property type="entry name" value="FAD/NAD(P)-binding domain"/>
    <property type="match status" value="1"/>
</dbReference>
<dbReference type="Pfam" id="PF02910">
    <property type="entry name" value="Succ_DH_flav_C"/>
    <property type="match status" value="1"/>
</dbReference>